<evidence type="ECO:0000256" key="2">
    <source>
        <dbReference type="ARBA" id="ARBA00023239"/>
    </source>
</evidence>
<proteinExistence type="predicted"/>
<evidence type="ECO:0000256" key="1">
    <source>
        <dbReference type="ARBA" id="ARBA00022723"/>
    </source>
</evidence>
<evidence type="ECO:0000313" key="4">
    <source>
        <dbReference type="Proteomes" id="UP000218505"/>
    </source>
</evidence>
<dbReference type="Gene3D" id="3.40.50.1400">
    <property type="match status" value="2"/>
</dbReference>
<organism evidence="3 4">
    <name type="scientific">Actinosynnema pretiosum</name>
    <dbReference type="NCBI Taxonomy" id="42197"/>
    <lineage>
        <taxon>Bacteria</taxon>
        <taxon>Bacillati</taxon>
        <taxon>Actinomycetota</taxon>
        <taxon>Actinomycetes</taxon>
        <taxon>Pseudonocardiales</taxon>
        <taxon>Pseudonocardiaceae</taxon>
        <taxon>Actinosynnema</taxon>
    </lineage>
</organism>
<dbReference type="GO" id="GO:0046872">
    <property type="term" value="F:metal ion binding"/>
    <property type="evidence" value="ECO:0007669"/>
    <property type="project" value="UniProtKB-KW"/>
</dbReference>
<dbReference type="SUPFAM" id="SSF53800">
    <property type="entry name" value="Chelatase"/>
    <property type="match status" value="1"/>
</dbReference>
<evidence type="ECO:0000313" key="3">
    <source>
        <dbReference type="EMBL" id="ATE52578.1"/>
    </source>
</evidence>
<keyword evidence="4" id="KW-1185">Reference proteome</keyword>
<dbReference type="AlphaFoldDB" id="A0A290Z0Q6"/>
<dbReference type="KEGG" id="apre:CNX65_04160"/>
<protein>
    <submittedName>
        <fullName evidence="3">Cobalamin biosynthesis protein CbiX</fullName>
    </submittedName>
</protein>
<keyword evidence="2" id="KW-0456">Lyase</keyword>
<dbReference type="Proteomes" id="UP000218505">
    <property type="component" value="Chromosome"/>
</dbReference>
<dbReference type="GO" id="GO:0016829">
    <property type="term" value="F:lyase activity"/>
    <property type="evidence" value="ECO:0007669"/>
    <property type="project" value="UniProtKB-KW"/>
</dbReference>
<accession>A0A290Z0Q6</accession>
<dbReference type="Pfam" id="PF01903">
    <property type="entry name" value="CbiX"/>
    <property type="match status" value="1"/>
</dbReference>
<dbReference type="EMBL" id="CP023445">
    <property type="protein sequence ID" value="ATE52578.1"/>
    <property type="molecule type" value="Genomic_DNA"/>
</dbReference>
<keyword evidence="1" id="KW-0479">Metal-binding</keyword>
<reference evidence="3" key="1">
    <citation type="submission" date="2017-09" db="EMBL/GenBank/DDBJ databases">
        <title>Complete Genome Sequence of ansamitocin-producing Bacterium Actinosynnema pretiosum X47.</title>
        <authorList>
            <person name="Cao G."/>
            <person name="Zong G."/>
            <person name="Zhong C."/>
            <person name="Fu J."/>
        </authorList>
    </citation>
    <scope>NUCLEOTIDE SEQUENCE [LARGE SCALE GENOMIC DNA]</scope>
    <source>
        <strain evidence="3">X47</strain>
    </source>
</reference>
<sequence>MSAGGTLVLVAHGTRHPGGGVVVEEIARLVRERGGVDVRVAYADVRQPDVTAVLREVRGAAVVVPAFLAAGYHVRVDVPAQVVASGHRDVVITEPIGAAVVPAVVERLREAGWREGDPVVLGAAGSSDARALGEVRKVAEVLGQRVGGPVRVGYAATASPRIGEVVAEVRAAGVGAGVGGAGAGWGGRVAVASWLLAPGVFHRGMRECGAEIVSEPIGAHDRVVEAVLLRYYEGRCSRWAA</sequence>
<dbReference type="InterPro" id="IPR002762">
    <property type="entry name" value="CbiX-like"/>
</dbReference>
<dbReference type="PANTHER" id="PTHR33542">
    <property type="entry name" value="SIROHYDROCHLORIN FERROCHELATASE, CHLOROPLASTIC"/>
    <property type="match status" value="1"/>
</dbReference>
<dbReference type="CDD" id="cd03416">
    <property type="entry name" value="CbiX_SirB_N"/>
    <property type="match status" value="1"/>
</dbReference>
<gene>
    <name evidence="3" type="ORF">CNX65_04160</name>
</gene>
<name>A0A290Z0Q6_9PSEU</name>
<dbReference type="InterPro" id="IPR050963">
    <property type="entry name" value="Sirohydro_Cobaltochel/CbiX"/>
</dbReference>
<dbReference type="PANTHER" id="PTHR33542:SF5">
    <property type="entry name" value="FERROCHELATASE CHE1"/>
    <property type="match status" value="1"/>
</dbReference>